<accession>A0ABW9VLY2</accession>
<dbReference type="NCBIfam" id="TIGR00500">
    <property type="entry name" value="met_pdase_I"/>
    <property type="match status" value="1"/>
</dbReference>
<dbReference type="PRINTS" id="PR00599">
    <property type="entry name" value="MAPEPTIDASE"/>
</dbReference>
<dbReference type="Gene3D" id="3.90.230.10">
    <property type="entry name" value="Creatinase/methionine aminopeptidase superfamily"/>
    <property type="match status" value="1"/>
</dbReference>
<dbReference type="PANTHER" id="PTHR43330">
    <property type="entry name" value="METHIONINE AMINOPEPTIDASE"/>
    <property type="match status" value="1"/>
</dbReference>
<feature type="binding site" evidence="6">
    <location>
        <position position="84"/>
    </location>
    <ligand>
        <name>substrate</name>
    </ligand>
</feature>
<dbReference type="PANTHER" id="PTHR43330:SF27">
    <property type="entry name" value="METHIONINE AMINOPEPTIDASE"/>
    <property type="match status" value="1"/>
</dbReference>
<dbReference type="EC" id="3.4.11.18" evidence="6 7"/>
<comment type="catalytic activity">
    <reaction evidence="6 7">
        <text>Release of N-terminal amino acids, preferentially methionine, from peptides and arylamides.</text>
        <dbReference type="EC" id="3.4.11.18"/>
    </reaction>
</comment>
<evidence type="ECO:0000256" key="2">
    <source>
        <dbReference type="ARBA" id="ARBA00022438"/>
    </source>
</evidence>
<dbReference type="CDD" id="cd01086">
    <property type="entry name" value="MetAP1"/>
    <property type="match status" value="1"/>
</dbReference>
<dbReference type="GO" id="GO:0016874">
    <property type="term" value="F:ligase activity"/>
    <property type="evidence" value="ECO:0007669"/>
    <property type="project" value="UniProtKB-KW"/>
</dbReference>
<evidence type="ECO:0000259" key="8">
    <source>
        <dbReference type="Pfam" id="PF00557"/>
    </source>
</evidence>
<evidence type="ECO:0000313" key="10">
    <source>
        <dbReference type="Proteomes" id="UP000478090"/>
    </source>
</evidence>
<dbReference type="PROSITE" id="PS00680">
    <property type="entry name" value="MAP_1"/>
    <property type="match status" value="1"/>
</dbReference>
<feature type="binding site" evidence="6">
    <location>
        <position position="240"/>
    </location>
    <ligand>
        <name>a divalent metal cation</name>
        <dbReference type="ChEBI" id="CHEBI:60240"/>
        <label>1</label>
    </ligand>
</feature>
<gene>
    <name evidence="6 9" type="primary">map</name>
    <name evidence="9" type="ORF">GTP27_14335</name>
</gene>
<sequence>MSRRSPSNQNKTPEQIAQARVAAQLAADVLTMIGPHIRAGVSTAYLDRLCNEYIVNVQQAIPANVGYGGFPATVCSSVNHVVCHGIPSESQILKEGDIINIDVAVIKDGWFGDTSRMYYVGEPSKAARKLVETTYAAMWAGIRAVKPRATLGDVGFAIQTIAEKAGYSVVLDYCGHGIGTIYHDDPQVAHYGRPGQGVVLKPGMLFTIEPMINAGKAPTRELADGWTVETRDKSLSAQWEHMVLVTETGYEVLTLAPGETGAKAQIPNVVPAGAEPAPAAASTAA</sequence>
<comment type="subunit">
    <text evidence="6">Monomer.</text>
</comment>
<feature type="binding site" evidence="6">
    <location>
        <position position="113"/>
    </location>
    <ligand>
        <name>a divalent metal cation</name>
        <dbReference type="ChEBI" id="CHEBI:60240"/>
        <label>1</label>
    </ligand>
</feature>
<keyword evidence="9" id="KW-0436">Ligase</keyword>
<comment type="cofactor">
    <cofactor evidence="6">
        <name>Co(2+)</name>
        <dbReference type="ChEBI" id="CHEBI:48828"/>
    </cofactor>
    <cofactor evidence="6">
        <name>Zn(2+)</name>
        <dbReference type="ChEBI" id="CHEBI:29105"/>
    </cofactor>
    <cofactor evidence="6">
        <name>Mn(2+)</name>
        <dbReference type="ChEBI" id="CHEBI:29035"/>
    </cofactor>
    <cofactor evidence="6">
        <name>Fe(2+)</name>
        <dbReference type="ChEBI" id="CHEBI:29033"/>
    </cofactor>
    <text evidence="6">Binds 2 divalent metal cations per subunit. Has a high-affinity and a low affinity metal-binding site. The true nature of the physiological cofactor is under debate. The enzyme is active with cobalt, zinc, manganese or divalent iron ions. Most likely, methionine aminopeptidases function as mononuclear Fe(2+)-metalloproteases under physiological conditions, and the catalytically relevant metal-binding site has been assigned to the histidine-containing high-affinity site.</text>
</comment>
<dbReference type="GO" id="GO:0006508">
    <property type="term" value="P:proteolysis"/>
    <property type="evidence" value="ECO:0007669"/>
    <property type="project" value="UniProtKB-KW"/>
</dbReference>
<feature type="domain" description="Peptidase M24" evidence="8">
    <location>
        <begin position="18"/>
        <end position="247"/>
    </location>
</feature>
<name>A0ABW9VLY2_9BURK</name>
<proteinExistence type="inferred from homology"/>
<feature type="binding site" evidence="6">
    <location>
        <position position="176"/>
    </location>
    <ligand>
        <name>a divalent metal cation</name>
        <dbReference type="ChEBI" id="CHEBI:60240"/>
        <label>2</label>
        <note>catalytic</note>
    </ligand>
</feature>
<feature type="binding site" evidence="6">
    <location>
        <position position="113"/>
    </location>
    <ligand>
        <name>a divalent metal cation</name>
        <dbReference type="ChEBI" id="CHEBI:60240"/>
        <label>2</label>
        <note>catalytic</note>
    </ligand>
</feature>
<evidence type="ECO:0000256" key="1">
    <source>
        <dbReference type="ARBA" id="ARBA00002521"/>
    </source>
</evidence>
<organism evidence="9 10">
    <name type="scientific">Duganella qianjiadongensis</name>
    <dbReference type="NCBI Taxonomy" id="2692176"/>
    <lineage>
        <taxon>Bacteria</taxon>
        <taxon>Pseudomonadati</taxon>
        <taxon>Pseudomonadota</taxon>
        <taxon>Betaproteobacteria</taxon>
        <taxon>Burkholderiales</taxon>
        <taxon>Oxalobacteraceae</taxon>
        <taxon>Telluria group</taxon>
        <taxon>Duganella</taxon>
    </lineage>
</organism>
<dbReference type="EMBL" id="WWCM01000009">
    <property type="protein sequence ID" value="MYM40505.1"/>
    <property type="molecule type" value="Genomic_DNA"/>
</dbReference>
<feature type="binding site" evidence="6">
    <location>
        <position position="240"/>
    </location>
    <ligand>
        <name>a divalent metal cation</name>
        <dbReference type="ChEBI" id="CHEBI:60240"/>
        <label>2</label>
        <note>catalytic</note>
    </ligand>
</feature>
<dbReference type="SUPFAM" id="SSF55920">
    <property type="entry name" value="Creatinase/aminopeptidase"/>
    <property type="match status" value="1"/>
</dbReference>
<keyword evidence="2 6" id="KW-0031">Aminopeptidase</keyword>
<dbReference type="InterPro" id="IPR036005">
    <property type="entry name" value="Creatinase/aminopeptidase-like"/>
</dbReference>
<keyword evidence="3 6" id="KW-0645">Protease</keyword>
<evidence type="ECO:0000256" key="4">
    <source>
        <dbReference type="ARBA" id="ARBA00022723"/>
    </source>
</evidence>
<feature type="binding site" evidence="6">
    <location>
        <position position="102"/>
    </location>
    <ligand>
        <name>a divalent metal cation</name>
        <dbReference type="ChEBI" id="CHEBI:60240"/>
        <label>1</label>
    </ligand>
</feature>
<keyword evidence="10" id="KW-1185">Reference proteome</keyword>
<dbReference type="Proteomes" id="UP000478090">
    <property type="component" value="Unassembled WGS sequence"/>
</dbReference>
<comment type="caution">
    <text evidence="9">The sequence shown here is derived from an EMBL/GenBank/DDBJ whole genome shotgun (WGS) entry which is preliminary data.</text>
</comment>
<dbReference type="InterPro" id="IPR001714">
    <property type="entry name" value="Pept_M24_MAP"/>
</dbReference>
<feature type="binding site" evidence="6">
    <location>
        <position position="209"/>
    </location>
    <ligand>
        <name>a divalent metal cation</name>
        <dbReference type="ChEBI" id="CHEBI:60240"/>
        <label>2</label>
        <note>catalytic</note>
    </ligand>
</feature>
<evidence type="ECO:0000256" key="3">
    <source>
        <dbReference type="ARBA" id="ARBA00022670"/>
    </source>
</evidence>
<keyword evidence="4 6" id="KW-0479">Metal-binding</keyword>
<dbReference type="GO" id="GO:0004239">
    <property type="term" value="F:initiator methionyl aminopeptidase activity"/>
    <property type="evidence" value="ECO:0007669"/>
    <property type="project" value="UniProtKB-EC"/>
</dbReference>
<comment type="similarity">
    <text evidence="6">Belongs to the peptidase M24A family. Methionine aminopeptidase type 1 subfamily.</text>
</comment>
<evidence type="ECO:0000256" key="7">
    <source>
        <dbReference type="RuleBase" id="RU003653"/>
    </source>
</evidence>
<dbReference type="RefSeq" id="WP_161039850.1">
    <property type="nucleotide sequence ID" value="NZ_WWCM01000009.1"/>
</dbReference>
<evidence type="ECO:0000313" key="9">
    <source>
        <dbReference type="EMBL" id="MYM40505.1"/>
    </source>
</evidence>
<dbReference type="Pfam" id="PF00557">
    <property type="entry name" value="Peptidase_M24"/>
    <property type="match status" value="1"/>
</dbReference>
<reference evidence="9 10" key="1">
    <citation type="submission" date="2019-12" db="EMBL/GenBank/DDBJ databases">
        <title>Novel species isolated from a subtropical stream in China.</title>
        <authorList>
            <person name="Lu H."/>
        </authorList>
    </citation>
    <scope>NUCLEOTIDE SEQUENCE [LARGE SCALE GENOMIC DNA]</scope>
    <source>
        <strain evidence="9 10">CY13W</strain>
    </source>
</reference>
<feature type="binding site" evidence="6">
    <location>
        <position position="183"/>
    </location>
    <ligand>
        <name>substrate</name>
    </ligand>
</feature>
<protein>
    <recommendedName>
        <fullName evidence="6 7">Methionine aminopeptidase</fullName>
        <shortName evidence="6">MAP</shortName>
        <shortName evidence="6">MetAP</shortName>
        <ecNumber evidence="6 7">3.4.11.18</ecNumber>
    </recommendedName>
    <alternativeName>
        <fullName evidence="6">Peptidase M</fullName>
    </alternativeName>
</protein>
<evidence type="ECO:0000256" key="6">
    <source>
        <dbReference type="HAMAP-Rule" id="MF_01974"/>
    </source>
</evidence>
<dbReference type="InterPro" id="IPR002467">
    <property type="entry name" value="Pept_M24A_MAP1"/>
</dbReference>
<comment type="function">
    <text evidence="1 6">Removes the N-terminal methionine from nascent proteins. The N-terminal methionine is often cleaved when the second residue in the primary sequence is small and uncharged (Met-Ala-, Cys, Gly, Pro, Ser, Thr, or Val). Requires deformylation of the N(alpha)-formylated initiator methionine before it can be hydrolyzed.</text>
</comment>
<dbReference type="HAMAP" id="MF_01974">
    <property type="entry name" value="MetAP_1"/>
    <property type="match status" value="1"/>
</dbReference>
<dbReference type="InterPro" id="IPR000994">
    <property type="entry name" value="Pept_M24"/>
</dbReference>
<keyword evidence="5 6" id="KW-0378">Hydrolase</keyword>
<evidence type="ECO:0000256" key="5">
    <source>
        <dbReference type="ARBA" id="ARBA00022801"/>
    </source>
</evidence>